<dbReference type="EMBL" id="VCKY01000204">
    <property type="protein sequence ID" value="TMR10101.1"/>
    <property type="molecule type" value="Genomic_DNA"/>
</dbReference>
<keyword evidence="1" id="KW-1133">Transmembrane helix</keyword>
<name>A0A5S4F1Y6_9ACTN</name>
<dbReference type="Proteomes" id="UP000309128">
    <property type="component" value="Unassembled WGS sequence"/>
</dbReference>
<protein>
    <submittedName>
        <fullName evidence="2">Uncharacterized protein</fullName>
    </submittedName>
</protein>
<keyword evidence="1" id="KW-0472">Membrane</keyword>
<evidence type="ECO:0000256" key="1">
    <source>
        <dbReference type="SAM" id="Phobius"/>
    </source>
</evidence>
<gene>
    <name evidence="2" type="ORF">ETD86_40975</name>
</gene>
<proteinExistence type="predicted"/>
<comment type="caution">
    <text evidence="2">The sequence shown here is derived from an EMBL/GenBank/DDBJ whole genome shotgun (WGS) entry which is preliminary data.</text>
</comment>
<dbReference type="AlphaFoldDB" id="A0A5S4F1Y6"/>
<keyword evidence="3" id="KW-1185">Reference proteome</keyword>
<reference evidence="2 3" key="1">
    <citation type="submission" date="2019-05" db="EMBL/GenBank/DDBJ databases">
        <title>Draft genome sequence of Nonomuraea turkmeniaca DSM 43926.</title>
        <authorList>
            <person name="Saricaoglu S."/>
            <person name="Isik K."/>
        </authorList>
    </citation>
    <scope>NUCLEOTIDE SEQUENCE [LARGE SCALE GENOMIC DNA]</scope>
    <source>
        <strain evidence="2 3">DSM 43926</strain>
    </source>
</reference>
<accession>A0A5S4F1Y6</accession>
<organism evidence="2 3">
    <name type="scientific">Nonomuraea turkmeniaca</name>
    <dbReference type="NCBI Taxonomy" id="103838"/>
    <lineage>
        <taxon>Bacteria</taxon>
        <taxon>Bacillati</taxon>
        <taxon>Actinomycetota</taxon>
        <taxon>Actinomycetes</taxon>
        <taxon>Streptosporangiales</taxon>
        <taxon>Streptosporangiaceae</taxon>
        <taxon>Nonomuraea</taxon>
    </lineage>
</organism>
<sequence>MNRSSTQPGCVLVIDQLIRLLAAVALIWSALTTISSPLAFLSWALASVYVLAVILGPLARLTGGSR</sequence>
<dbReference type="RefSeq" id="WP_138672015.1">
    <property type="nucleotide sequence ID" value="NZ_VCKY01000204.1"/>
</dbReference>
<evidence type="ECO:0000313" key="3">
    <source>
        <dbReference type="Proteomes" id="UP000309128"/>
    </source>
</evidence>
<feature type="transmembrane region" description="Helical" evidence="1">
    <location>
        <begin position="12"/>
        <end position="31"/>
    </location>
</feature>
<evidence type="ECO:0000313" key="2">
    <source>
        <dbReference type="EMBL" id="TMR10101.1"/>
    </source>
</evidence>
<feature type="transmembrane region" description="Helical" evidence="1">
    <location>
        <begin position="37"/>
        <end position="59"/>
    </location>
</feature>
<keyword evidence="1" id="KW-0812">Transmembrane</keyword>